<accession>N8W9Q9</accession>
<evidence type="ECO:0000313" key="1">
    <source>
        <dbReference type="EMBL" id="ENU91649.1"/>
    </source>
</evidence>
<protein>
    <recommendedName>
        <fullName evidence="3">Lipoprotein</fullName>
    </recommendedName>
</protein>
<reference evidence="1 2" key="1">
    <citation type="submission" date="2013-02" db="EMBL/GenBank/DDBJ databases">
        <title>The Genome Sequence of Acinetobacter sp. NIPH 758.</title>
        <authorList>
            <consortium name="The Broad Institute Genome Sequencing Platform"/>
            <consortium name="The Broad Institute Genome Sequencing Center for Infectious Disease"/>
            <person name="Cerqueira G."/>
            <person name="Feldgarden M."/>
            <person name="Courvalin P."/>
            <person name="Perichon B."/>
            <person name="Grillot-Courvalin C."/>
            <person name="Clermont D."/>
            <person name="Rocha E."/>
            <person name="Yoon E.-J."/>
            <person name="Nemec A."/>
            <person name="Walker B."/>
            <person name="Young S.K."/>
            <person name="Zeng Q."/>
            <person name="Gargeya S."/>
            <person name="Fitzgerald M."/>
            <person name="Haas B."/>
            <person name="Abouelleil A."/>
            <person name="Alvarado L."/>
            <person name="Arachchi H.M."/>
            <person name="Berlin A.M."/>
            <person name="Chapman S.B."/>
            <person name="Dewar J."/>
            <person name="Goldberg J."/>
            <person name="Griggs A."/>
            <person name="Gujja S."/>
            <person name="Hansen M."/>
            <person name="Howarth C."/>
            <person name="Imamovic A."/>
            <person name="Larimer J."/>
            <person name="McCowan C."/>
            <person name="Murphy C."/>
            <person name="Neiman D."/>
            <person name="Pearson M."/>
            <person name="Priest M."/>
            <person name="Roberts A."/>
            <person name="Saif S."/>
            <person name="Shea T."/>
            <person name="Sisk P."/>
            <person name="Sykes S."/>
            <person name="Wortman J."/>
            <person name="Nusbaum C."/>
            <person name="Birren B."/>
        </authorList>
    </citation>
    <scope>NUCLEOTIDE SEQUENCE [LARGE SCALE GENOMIC DNA]</scope>
    <source>
        <strain evidence="1 2">NIPH 758</strain>
    </source>
</reference>
<evidence type="ECO:0008006" key="3">
    <source>
        <dbReference type="Google" id="ProtNLM"/>
    </source>
</evidence>
<dbReference type="EMBL" id="APPC01000018">
    <property type="protein sequence ID" value="ENU91649.1"/>
    <property type="molecule type" value="Genomic_DNA"/>
</dbReference>
<organism evidence="1 2">
    <name type="scientific">Acinetobacter vivianii</name>
    <dbReference type="NCBI Taxonomy" id="1776742"/>
    <lineage>
        <taxon>Bacteria</taxon>
        <taxon>Pseudomonadati</taxon>
        <taxon>Pseudomonadota</taxon>
        <taxon>Gammaproteobacteria</taxon>
        <taxon>Moraxellales</taxon>
        <taxon>Moraxellaceae</taxon>
        <taxon>Acinetobacter</taxon>
    </lineage>
</organism>
<sequence length="504" mass="55646">MPSLRQKQRLNHYICVGLGTLLLSSTLVGCGSGESKAKTETTPTVTEPKPKSFNIKAPIEMRNVVLKIFDNFDDRLILEKSLNTTTELNVTLPLVLNKDHLYRIEISTAPNSLIYDMQSGQYQNFSMTLHSLVEVNTSNLTQTIYINPSSEAIYQRAHIRSGALPADSNSSSRQISALQLNLATADVNTALSNAFYQLDIKNLNPSYLWSTFSPQDATFKSNLYMSTYLSFAYLQQWANTYPENTFTEFTKNLAIDLRDGYLDAKKIRGDQSTLSSLVIAPPDNIDSSKNTLLNIAANQKNTKDAFATSLKQAALQLADNYQQASLNPQGYTLLQQKNYAGTDPINNSNSVFRIAGAGDYRRAVGFSDTTETCNGSIYPCKQGITGINLVNASLPSIEYLIGHYENGNGCQLNIRANGVLELIKGAQTYRSTLDADSTDNLLQVNKTTHEYLLNSSSSQPTNATFQYNFIQIQIKANQVVSASAGLDNRKAPDQLQTTQLQCSF</sequence>
<dbReference type="AlphaFoldDB" id="N8W9Q9"/>
<comment type="caution">
    <text evidence="1">The sequence shown here is derived from an EMBL/GenBank/DDBJ whole genome shotgun (WGS) entry which is preliminary data.</text>
</comment>
<dbReference type="PROSITE" id="PS51257">
    <property type="entry name" value="PROKAR_LIPOPROTEIN"/>
    <property type="match status" value="1"/>
</dbReference>
<dbReference type="RefSeq" id="WP_004772403.1">
    <property type="nucleotide sequence ID" value="NZ_KB849357.1"/>
</dbReference>
<dbReference type="HOGENOM" id="CLU_638777_0_0_6"/>
<dbReference type="eggNOG" id="ENOG50348HN">
    <property type="taxonomic scope" value="Bacteria"/>
</dbReference>
<dbReference type="PATRIC" id="fig|1217712.3.peg.2636"/>
<dbReference type="Proteomes" id="UP000013049">
    <property type="component" value="Unassembled WGS sequence"/>
</dbReference>
<gene>
    <name evidence="1" type="ORF">F971_02741</name>
</gene>
<name>N8W9Q9_9GAMM</name>
<evidence type="ECO:0000313" key="2">
    <source>
        <dbReference type="Proteomes" id="UP000013049"/>
    </source>
</evidence>
<proteinExistence type="predicted"/>